<dbReference type="PANTHER" id="PTHR46532">
    <property type="entry name" value="MALE FERTILITY FACTOR KL5"/>
    <property type="match status" value="1"/>
</dbReference>
<dbReference type="Gene3D" id="2.60.120.10">
    <property type="entry name" value="Jelly Rolls"/>
    <property type="match status" value="1"/>
</dbReference>
<dbReference type="GO" id="GO:0005524">
    <property type="term" value="F:ATP binding"/>
    <property type="evidence" value="ECO:0007669"/>
    <property type="project" value="InterPro"/>
</dbReference>
<dbReference type="PROSITE" id="PS51184">
    <property type="entry name" value="JMJC"/>
    <property type="match status" value="1"/>
</dbReference>
<evidence type="ECO:0000256" key="1">
    <source>
        <dbReference type="ARBA" id="ARBA00008887"/>
    </source>
</evidence>
<proteinExistence type="inferred from homology"/>
<dbReference type="InterPro" id="IPR035699">
    <property type="entry name" value="AAA_6"/>
</dbReference>
<dbReference type="GO" id="GO:0045505">
    <property type="term" value="F:dynein intermediate chain binding"/>
    <property type="evidence" value="ECO:0007669"/>
    <property type="project" value="InterPro"/>
</dbReference>
<dbReference type="InterPro" id="IPR005135">
    <property type="entry name" value="Endo/exonuclease/phosphatase"/>
</dbReference>
<dbReference type="SUPFAM" id="SSF51197">
    <property type="entry name" value="Clavaminate synthase-like"/>
    <property type="match status" value="1"/>
</dbReference>
<name>A0A9P1DC97_9DINO</name>
<accession>A0A9P1DC97</accession>
<comment type="caution">
    <text evidence="3">The sequence shown here is derived from an EMBL/GenBank/DDBJ whole genome shotgun (WGS) entry which is preliminary data.</text>
</comment>
<keyword evidence="6" id="KW-1185">Reference proteome</keyword>
<dbReference type="Proteomes" id="UP001152797">
    <property type="component" value="Unassembled WGS sequence"/>
</dbReference>
<dbReference type="PANTHER" id="PTHR46532:SF4">
    <property type="entry name" value="AAA+ ATPASE DOMAIN-CONTAINING PROTEIN"/>
    <property type="match status" value="1"/>
</dbReference>
<dbReference type="InterPro" id="IPR027417">
    <property type="entry name" value="P-loop_NTPase"/>
</dbReference>
<dbReference type="InterPro" id="IPR003347">
    <property type="entry name" value="JmjC_dom"/>
</dbReference>
<organism evidence="3">
    <name type="scientific">Cladocopium goreaui</name>
    <dbReference type="NCBI Taxonomy" id="2562237"/>
    <lineage>
        <taxon>Eukaryota</taxon>
        <taxon>Sar</taxon>
        <taxon>Alveolata</taxon>
        <taxon>Dinophyceae</taxon>
        <taxon>Suessiales</taxon>
        <taxon>Symbiodiniaceae</taxon>
        <taxon>Cladocopium</taxon>
    </lineage>
</organism>
<dbReference type="Pfam" id="PF12774">
    <property type="entry name" value="AAA_6"/>
    <property type="match status" value="2"/>
</dbReference>
<dbReference type="GO" id="GO:0007018">
    <property type="term" value="P:microtubule-based movement"/>
    <property type="evidence" value="ECO:0007669"/>
    <property type="project" value="InterPro"/>
</dbReference>
<evidence type="ECO:0000313" key="3">
    <source>
        <dbReference type="EMBL" id="CAI4007223.1"/>
    </source>
</evidence>
<dbReference type="OrthoDB" id="410197at2759"/>
<dbReference type="GO" id="GO:0051959">
    <property type="term" value="F:dynein light intermediate chain binding"/>
    <property type="evidence" value="ECO:0007669"/>
    <property type="project" value="InterPro"/>
</dbReference>
<dbReference type="Pfam" id="PF03372">
    <property type="entry name" value="Exo_endo_phos"/>
    <property type="match status" value="1"/>
</dbReference>
<evidence type="ECO:0000313" key="4">
    <source>
        <dbReference type="EMBL" id="CAL1160598.1"/>
    </source>
</evidence>
<dbReference type="EMBL" id="CAMXCT010004001">
    <property type="protein sequence ID" value="CAI4007223.1"/>
    <property type="molecule type" value="Genomic_DNA"/>
</dbReference>
<dbReference type="Gene3D" id="3.40.50.300">
    <property type="entry name" value="P-loop containing nucleotide triphosphate hydrolases"/>
    <property type="match status" value="1"/>
</dbReference>
<dbReference type="Pfam" id="PF13621">
    <property type="entry name" value="Cupin_8"/>
    <property type="match status" value="1"/>
</dbReference>
<reference evidence="4" key="2">
    <citation type="submission" date="2024-04" db="EMBL/GenBank/DDBJ databases">
        <authorList>
            <person name="Chen Y."/>
            <person name="Shah S."/>
            <person name="Dougan E. K."/>
            <person name="Thang M."/>
            <person name="Chan C."/>
        </authorList>
    </citation>
    <scope>NUCLEOTIDE SEQUENCE [LARGE SCALE GENOMIC DNA]</scope>
</reference>
<dbReference type="SUPFAM" id="SSF56219">
    <property type="entry name" value="DNase I-like"/>
    <property type="match status" value="1"/>
</dbReference>
<dbReference type="InterPro" id="IPR026983">
    <property type="entry name" value="DHC"/>
</dbReference>
<protein>
    <submittedName>
        <fullName evidence="5">Hypoxia-inducible factor 1-alpha inhibitor (Hypoxia-inducible factor asparagine hydroxylase)</fullName>
    </submittedName>
</protein>
<dbReference type="Gene3D" id="1.20.58.1120">
    <property type="match status" value="1"/>
</dbReference>
<dbReference type="Gene3D" id="3.40.50.11350">
    <property type="match status" value="1"/>
</dbReference>
<evidence type="ECO:0000313" key="6">
    <source>
        <dbReference type="Proteomes" id="UP001152797"/>
    </source>
</evidence>
<dbReference type="InterPro" id="IPR041667">
    <property type="entry name" value="Cupin_8"/>
</dbReference>
<dbReference type="InterPro" id="IPR014710">
    <property type="entry name" value="RmlC-like_jellyroll"/>
</dbReference>
<dbReference type="InterPro" id="IPR036691">
    <property type="entry name" value="Endo/exonu/phosph_ase_sf"/>
</dbReference>
<dbReference type="Gene3D" id="3.60.10.10">
    <property type="entry name" value="Endonuclease/exonuclease/phosphatase"/>
    <property type="match status" value="1"/>
</dbReference>
<dbReference type="EMBL" id="CAMXCT030004001">
    <property type="protein sequence ID" value="CAL4794535.1"/>
    <property type="molecule type" value="Genomic_DNA"/>
</dbReference>
<comment type="similarity">
    <text evidence="1">Belongs to the dynein heavy chain family.</text>
</comment>
<sequence>MEVVTHAAVFLFSSSIWPPPAPPPRLTGQRGDDFDESKVPRQCNVYQLRFINLLSDLTSICLQGSLTKLKRIKYETLVTIHVHQKDLFQEVMKKPKDARVKDENDFEWLKQTRLYWSTENDHAVISIADVDFIYSYEYLGCKERLVITALTDRCYLTQSQALGMFFGGPPALLELAKPKPPRLVDVTEVSWFHIFRAIKAPAMLHAAPFAAHVFAQRLVPGSTASGACGVFDRIMEYFEPKTPGFENNNYHPYVSAEHRSWSYRKPLLLKRIFDMDVDVLCCQEAANEEMSLTSELEEAGYRALVPPKDDGGIEKPVTFVRRSKFQVVASDYRSRAGLHALRLTESEKSKASKMLLIANVHLQGNPLAVATRRQQLRSALRRLRRLGLGATEAATATVLAGDFNELAGSALHGELQSGRLEDQPESWKFLDAHSSNAFCTFRGAGRCDRIDFIYHTGSVAARVRKPLATEEEERMVLEMASMAGVGMSGLWGCFDEFNRIELEVLSVVATQVESIMQAKKQNAKSFLFPGEPYAIKLVASVGYFITMNPGYAGRQELPENLKVLFRSAARLICWGYVWGSESDHLLWSSTVADADLRKVGELSASKDFLDALGTALMAADGDDVAEMLWSKLGWEPHVREKHDYSLLHVLPMPTPSTPSLPSRPRGPRAPWGLGNLTTSSSQRHEPLLAGGSCPMIDAKGGFSPEVRRQVAEYFNPRAPFPCVIKNLPLFQRAVEKWSVDYLSEHMGNQLYHTFASTQDARRFAYSFDCRNEGGYEPARIAEACKMTFQDFVKKQQAHEDGKAYYLQTPVLRYEDGVITSAKFDDEMEADLHTMNRPLVNELAAMGKFGELSRNQLFVSFRDFLTAVHYDQQHNLYLQLRGCKKFLLFDVTCAPALYPYPVHHSLDRKARVDLEHPDLTGWPRAKALAGRGIEAVLEPGDVLFLPMSWFHHVHSVGEENVSLNFWFYDSGYLFEPKLVEWPLNDIGLLELCRHIEYLVAEQLGPALVAPFMHWWRSGSPAPSDKLLADRWRVVRNYLLKQLKKLPQKAAKFVFAMMDPARWKGLETREEAYLASQGLRDQHQVSDLLDDLNELSLGVFHCRMPAWAYRTLGRAIEKIPRQKLRFFLECAEEVLCILRDHTNWEGVSAPHLFEVDEARKAPGAFLRALTELSALAEHKGTVRVRLVDNGFFANWLQVLDAAYFANAAARLEPDWIITGKEREFNYGSPSEDVFHALFHPFSQSASTASTGYFDVTHRFNFLLINVFRGQFLRGSQATRRRLEYSSVAQRVFQVKPHLLARREEILRCRRAGVENCPVIGVHKRVDNPGTARMQLEQRMLQIGCYIQAVRKVAKGYEQGSPWIFLATDDADAVPEFRKAFGDRLICNLTAKRSAGGINEKKLPLEVHGQEERLSIADAEDCLLDALLLSACDAFIHADSNLTIAAGILNPHAAAHRVRDLVDLAERNAEASHEAGLWPGYKRCGLPF</sequence>
<dbReference type="EMBL" id="CAMXCT020004001">
    <property type="protein sequence ID" value="CAL1160598.1"/>
    <property type="molecule type" value="Genomic_DNA"/>
</dbReference>
<evidence type="ECO:0000313" key="5">
    <source>
        <dbReference type="EMBL" id="CAL4794535.1"/>
    </source>
</evidence>
<reference evidence="3" key="1">
    <citation type="submission" date="2022-10" db="EMBL/GenBank/DDBJ databases">
        <authorList>
            <person name="Chen Y."/>
            <person name="Dougan E. K."/>
            <person name="Chan C."/>
            <person name="Rhodes N."/>
            <person name="Thang M."/>
        </authorList>
    </citation>
    <scope>NUCLEOTIDE SEQUENCE</scope>
</reference>
<dbReference type="GO" id="GO:0003824">
    <property type="term" value="F:catalytic activity"/>
    <property type="evidence" value="ECO:0007669"/>
    <property type="project" value="InterPro"/>
</dbReference>
<dbReference type="SMART" id="SM00558">
    <property type="entry name" value="JmjC"/>
    <property type="match status" value="1"/>
</dbReference>
<dbReference type="GO" id="GO:0005858">
    <property type="term" value="C:axonemal dynein complex"/>
    <property type="evidence" value="ECO:0007669"/>
    <property type="project" value="TreeGrafter"/>
</dbReference>
<gene>
    <name evidence="3" type="ORF">C1SCF055_LOCUS32788</name>
</gene>
<feature type="domain" description="JmjC" evidence="2">
    <location>
        <begin position="809"/>
        <end position="983"/>
    </location>
</feature>
<evidence type="ECO:0000259" key="2">
    <source>
        <dbReference type="PROSITE" id="PS51184"/>
    </source>
</evidence>